<protein>
    <submittedName>
        <fullName evidence="1">Uncharacterized protein</fullName>
    </submittedName>
</protein>
<dbReference type="AlphaFoldDB" id="A0A652YMJ7"/>
<dbReference type="EMBL" id="VNIQ01000005">
    <property type="protein sequence ID" value="TYQ03055.1"/>
    <property type="molecule type" value="Genomic_DNA"/>
</dbReference>
<evidence type="ECO:0000313" key="1">
    <source>
        <dbReference type="EMBL" id="TYQ03055.1"/>
    </source>
</evidence>
<accession>A0A652YMJ7</accession>
<reference evidence="1" key="1">
    <citation type="submission" date="2019-07" db="EMBL/GenBank/DDBJ databases">
        <title>Genomic Encyclopedia of Type Strains, Phase IV (KMG-IV): sequencing the most valuable type-strain genomes for metagenomic binning, comparative biology and taxonomic classification.</title>
        <authorList>
            <person name="Goeker M."/>
        </authorList>
    </citation>
    <scope>NUCLEOTIDE SEQUENCE</scope>
    <source>
        <strain evidence="1">DSM 44596</strain>
    </source>
</reference>
<proteinExistence type="predicted"/>
<name>A0A652YMJ7_NOCGL</name>
<gene>
    <name evidence="1" type="ORF">FNL38_105205</name>
</gene>
<organism evidence="1">
    <name type="scientific">Nocardia globerula</name>
    <dbReference type="NCBI Taxonomy" id="1818"/>
    <lineage>
        <taxon>Bacteria</taxon>
        <taxon>Bacillati</taxon>
        <taxon>Actinomycetota</taxon>
        <taxon>Actinomycetes</taxon>
        <taxon>Mycobacteriales</taxon>
        <taxon>Nocardiaceae</taxon>
        <taxon>Nocardia</taxon>
    </lineage>
</organism>
<sequence>MREGWNYQVVTTARPPAHRATRTRTPNFWWPADRTWCGATGMDDMDTLVVSADLARLESVHANPGLETQLYSR</sequence>
<comment type="caution">
    <text evidence="1">The sequence shown here is derived from an EMBL/GenBank/DDBJ whole genome shotgun (WGS) entry which is preliminary data.</text>
</comment>